<keyword evidence="8" id="KW-0143">Chaperone</keyword>
<dbReference type="GO" id="GO:0031207">
    <property type="term" value="C:Sec62/Sec63 complex"/>
    <property type="evidence" value="ECO:0007669"/>
    <property type="project" value="TreeGrafter"/>
</dbReference>
<dbReference type="PROSITE" id="PS50076">
    <property type="entry name" value="DNAJ_2"/>
    <property type="match status" value="1"/>
</dbReference>
<feature type="region of interest" description="Disordered" evidence="9">
    <location>
        <begin position="630"/>
        <end position="691"/>
    </location>
</feature>
<dbReference type="EMBL" id="JOWA01000099">
    <property type="protein sequence ID" value="KEZ42616.1"/>
    <property type="molecule type" value="Genomic_DNA"/>
</dbReference>
<keyword evidence="4" id="KW-0256">Endoplasmic reticulum</keyword>
<evidence type="ECO:0000256" key="5">
    <source>
        <dbReference type="ARBA" id="ARBA00022927"/>
    </source>
</evidence>
<dbReference type="InterPro" id="IPR001623">
    <property type="entry name" value="DnaJ_domain"/>
</dbReference>
<feature type="domain" description="J" evidence="11">
    <location>
        <begin position="108"/>
        <end position="180"/>
    </location>
</feature>
<gene>
    <name evidence="12" type="ORF">SAPIO_CDS5859</name>
</gene>
<keyword evidence="13" id="KW-1185">Reference proteome</keyword>
<evidence type="ECO:0000256" key="7">
    <source>
        <dbReference type="ARBA" id="ARBA00023136"/>
    </source>
</evidence>
<reference evidence="12 13" key="1">
    <citation type="journal article" date="2014" name="Genome Announc.">
        <title>Draft genome sequence of the pathogenic fungus Scedosporium apiospermum.</title>
        <authorList>
            <person name="Vandeputte P."/>
            <person name="Ghamrawi S."/>
            <person name="Rechenmann M."/>
            <person name="Iltis A."/>
            <person name="Giraud S."/>
            <person name="Fleury M."/>
            <person name="Thornton C."/>
            <person name="Delhaes L."/>
            <person name="Meyer W."/>
            <person name="Papon N."/>
            <person name="Bouchara J.P."/>
        </authorList>
    </citation>
    <scope>NUCLEOTIDE SEQUENCE [LARGE SCALE GENOMIC DNA]</scope>
    <source>
        <strain evidence="12 13">IHEM 14462</strain>
    </source>
</reference>
<dbReference type="PRINTS" id="PR00625">
    <property type="entry name" value="JDOMAIN"/>
</dbReference>
<feature type="transmembrane region" description="Helical" evidence="10">
    <location>
        <begin position="206"/>
        <end position="228"/>
    </location>
</feature>
<dbReference type="Proteomes" id="UP000028545">
    <property type="component" value="Unassembled WGS sequence"/>
</dbReference>
<dbReference type="Gene3D" id="1.10.287.110">
    <property type="entry name" value="DnaJ domain"/>
    <property type="match status" value="1"/>
</dbReference>
<evidence type="ECO:0000313" key="13">
    <source>
        <dbReference type="Proteomes" id="UP000028545"/>
    </source>
</evidence>
<dbReference type="GO" id="GO:0003723">
    <property type="term" value="F:RNA binding"/>
    <property type="evidence" value="ECO:0007669"/>
    <property type="project" value="TreeGrafter"/>
</dbReference>
<evidence type="ECO:0000256" key="1">
    <source>
        <dbReference type="ARBA" id="ARBA00004477"/>
    </source>
</evidence>
<dbReference type="Gene3D" id="2.60.40.150">
    <property type="entry name" value="C2 domain"/>
    <property type="match status" value="1"/>
</dbReference>
<dbReference type="CDD" id="cd06257">
    <property type="entry name" value="DnaJ"/>
    <property type="match status" value="1"/>
</dbReference>
<accession>A0A084G5K4</accession>
<sequence length="691" mass="76807">MSSEYSYDEEGQFFPFFILTLTSLVTVPLTWSLLSPSKDAGAAAHRGKASGAYEAKHGNAEVQSQRTAQRRRLRKVKRAIFVLAGWAVIGLMVYLIIITKRVTPKLWNPYDILGIPDSSSEKEIKSKYRKLSLKFHPDKLKPDVSKNETIEILNARYVEITKAYQALTDEEVRNNYIQYGHPDGKQSFSIGIALPKFIVTDGNGKYVVLLYALLLGVLLPYLVGSWWYGTQRVSKEGVLMESANNLFREYKDDLDESGIVSALSTAKEYKDLLRADKADKDLASLESKISNVIPAKEKAKLEELDDSVRRKALALLWAYLGRIDLGSDALNRAKIQVGPIAQSLIRSFTTISLAYGNTAPIVGSYLANQHIIQAMIPKSSPLFQLPFFTPEVVKAVDGDSKVHSTVQQFMDLPDNQRRQLVVGKGLLTEQQYTTAMDVAREMPYLRVAKAFFKVPGERFITPSSLVSLVVKGRIIPPGSEKIPQVNPLDLEDVDPAEDDLEAITGRKKKVKGADGKWRVVEDKKINPNLATAPYFARDYSPKWYVFLTDAKSGRIAVPPFLFSQFDEPIFDDAGKPTFNMQTLKAQFAAPPQPGHYTFAMHLICDSYVGLDTKIEVTLVVEDASKAAEMVAEDEISEPEEDSIAGQMNALRGQPVSSGKKKAESESDDESGTDDEEDDDTSDTNTDTEDES</sequence>
<keyword evidence="6 10" id="KW-1133">Transmembrane helix</keyword>
<dbReference type="Pfam" id="PF02889">
    <property type="entry name" value="Sec63"/>
    <property type="match status" value="1"/>
</dbReference>
<evidence type="ECO:0000256" key="8">
    <source>
        <dbReference type="ARBA" id="ARBA00023186"/>
    </source>
</evidence>
<evidence type="ECO:0000256" key="9">
    <source>
        <dbReference type="SAM" id="MobiDB-lite"/>
    </source>
</evidence>
<evidence type="ECO:0000313" key="12">
    <source>
        <dbReference type="EMBL" id="KEZ42616.1"/>
    </source>
</evidence>
<dbReference type="SUPFAM" id="SSF158702">
    <property type="entry name" value="Sec63 N-terminal domain-like"/>
    <property type="match status" value="1"/>
</dbReference>
<name>A0A084G5K4_PSEDA</name>
<evidence type="ECO:0000256" key="6">
    <source>
        <dbReference type="ARBA" id="ARBA00022989"/>
    </source>
</evidence>
<evidence type="ECO:0000256" key="4">
    <source>
        <dbReference type="ARBA" id="ARBA00022824"/>
    </source>
</evidence>
<feature type="transmembrane region" description="Helical" evidence="10">
    <location>
        <begin position="12"/>
        <end position="34"/>
    </location>
</feature>
<feature type="compositionally biased region" description="Acidic residues" evidence="9">
    <location>
        <begin position="630"/>
        <end position="642"/>
    </location>
</feature>
<dbReference type="PANTHER" id="PTHR24075:SF0">
    <property type="entry name" value="TRANSLOCATION PROTEIN SEC63 HOMOLOG"/>
    <property type="match status" value="1"/>
</dbReference>
<keyword evidence="3 10" id="KW-0812">Transmembrane</keyword>
<dbReference type="PANTHER" id="PTHR24075">
    <property type="entry name" value="SEC63 DOMAIN-CONTAINING"/>
    <property type="match status" value="1"/>
</dbReference>
<feature type="transmembrane region" description="Helical" evidence="10">
    <location>
        <begin position="79"/>
        <end position="98"/>
    </location>
</feature>
<feature type="compositionally biased region" description="Acidic residues" evidence="9">
    <location>
        <begin position="665"/>
        <end position="691"/>
    </location>
</feature>
<evidence type="ECO:0000259" key="11">
    <source>
        <dbReference type="PROSITE" id="PS50076"/>
    </source>
</evidence>
<dbReference type="GO" id="GO:0006620">
    <property type="term" value="P:post-translational protein targeting to endoplasmic reticulum membrane"/>
    <property type="evidence" value="ECO:0007669"/>
    <property type="project" value="TreeGrafter"/>
</dbReference>
<evidence type="ECO:0000256" key="2">
    <source>
        <dbReference type="ARBA" id="ARBA00022448"/>
    </source>
</evidence>
<proteinExistence type="predicted"/>
<comment type="caution">
    <text evidence="12">The sequence shown here is derived from an EMBL/GenBank/DDBJ whole genome shotgun (WGS) entry which is preliminary data.</text>
</comment>
<dbReference type="SMART" id="SM00973">
    <property type="entry name" value="Sec63"/>
    <property type="match status" value="1"/>
</dbReference>
<evidence type="ECO:0000256" key="10">
    <source>
        <dbReference type="SAM" id="Phobius"/>
    </source>
</evidence>
<dbReference type="OrthoDB" id="1734229at2759"/>
<dbReference type="SUPFAM" id="SSF46565">
    <property type="entry name" value="Chaperone J-domain"/>
    <property type="match status" value="1"/>
</dbReference>
<protein>
    <recommendedName>
        <fullName evidence="11">J domain-containing protein</fullName>
    </recommendedName>
</protein>
<keyword evidence="7 10" id="KW-0472">Membrane</keyword>
<dbReference type="PROSITE" id="PS00636">
    <property type="entry name" value="DNAJ_1"/>
    <property type="match status" value="1"/>
</dbReference>
<keyword evidence="2" id="KW-0813">Transport</keyword>
<dbReference type="VEuPathDB" id="FungiDB:SAPIO_CDS5859"/>
<dbReference type="OMA" id="RAILHAH"/>
<dbReference type="RefSeq" id="XP_016642415.1">
    <property type="nucleotide sequence ID" value="XM_016788099.1"/>
</dbReference>
<dbReference type="AlphaFoldDB" id="A0A084G5K4"/>
<dbReference type="SUPFAM" id="SSF81296">
    <property type="entry name" value="E set domains"/>
    <property type="match status" value="1"/>
</dbReference>
<dbReference type="InterPro" id="IPR004179">
    <property type="entry name" value="Sec63-dom"/>
</dbReference>
<dbReference type="FunFam" id="1.10.287.110:FF:000039">
    <property type="entry name" value="Protein translocation complex component (Npl1)"/>
    <property type="match status" value="1"/>
</dbReference>
<dbReference type="SMART" id="SM00271">
    <property type="entry name" value="DnaJ"/>
    <property type="match status" value="1"/>
</dbReference>
<dbReference type="Gene3D" id="1.10.150.20">
    <property type="entry name" value="5' to 3' exonuclease, C-terminal subdomain"/>
    <property type="match status" value="1"/>
</dbReference>
<dbReference type="InterPro" id="IPR014756">
    <property type="entry name" value="Ig_E-set"/>
</dbReference>
<dbReference type="InterPro" id="IPR035892">
    <property type="entry name" value="C2_domain_sf"/>
</dbReference>
<dbReference type="Pfam" id="PF00226">
    <property type="entry name" value="DnaJ"/>
    <property type="match status" value="1"/>
</dbReference>
<dbReference type="KEGG" id="sapo:SAPIO_CDS5859"/>
<dbReference type="GO" id="GO:0008320">
    <property type="term" value="F:protein transmembrane transporter activity"/>
    <property type="evidence" value="ECO:0007669"/>
    <property type="project" value="TreeGrafter"/>
</dbReference>
<dbReference type="InterPro" id="IPR018253">
    <property type="entry name" value="DnaJ_domain_CS"/>
</dbReference>
<dbReference type="HOGENOM" id="CLU_014210_0_0_1"/>
<comment type="subcellular location">
    <subcellularLocation>
        <location evidence="1">Endoplasmic reticulum membrane</location>
        <topology evidence="1">Multi-pass membrane protein</topology>
    </subcellularLocation>
</comment>
<organism evidence="12 13">
    <name type="scientific">Pseudallescheria apiosperma</name>
    <name type="common">Scedosporium apiospermum</name>
    <dbReference type="NCBI Taxonomy" id="563466"/>
    <lineage>
        <taxon>Eukaryota</taxon>
        <taxon>Fungi</taxon>
        <taxon>Dikarya</taxon>
        <taxon>Ascomycota</taxon>
        <taxon>Pezizomycotina</taxon>
        <taxon>Sordariomycetes</taxon>
        <taxon>Hypocreomycetidae</taxon>
        <taxon>Microascales</taxon>
        <taxon>Microascaceae</taxon>
        <taxon>Scedosporium</taxon>
    </lineage>
</organism>
<dbReference type="GO" id="GO:0006614">
    <property type="term" value="P:SRP-dependent cotranslational protein targeting to membrane"/>
    <property type="evidence" value="ECO:0007669"/>
    <property type="project" value="TreeGrafter"/>
</dbReference>
<dbReference type="InterPro" id="IPR036869">
    <property type="entry name" value="J_dom_sf"/>
</dbReference>
<keyword evidence="5" id="KW-0653">Protein transport</keyword>
<dbReference type="GeneID" id="27724931"/>
<dbReference type="Gene3D" id="1.10.3380.10">
    <property type="entry name" value="Sec63 N-terminal domain-like domain"/>
    <property type="match status" value="1"/>
</dbReference>
<evidence type="ECO:0000256" key="3">
    <source>
        <dbReference type="ARBA" id="ARBA00022692"/>
    </source>
</evidence>